<evidence type="ECO:0000313" key="2">
    <source>
        <dbReference type="EMBL" id="SQI39712.1"/>
    </source>
</evidence>
<evidence type="ECO:0000313" key="3">
    <source>
        <dbReference type="Proteomes" id="UP000248897"/>
    </source>
</evidence>
<dbReference type="SUPFAM" id="SSF56601">
    <property type="entry name" value="beta-lactamase/transpeptidase-like"/>
    <property type="match status" value="1"/>
</dbReference>
<dbReference type="EMBL" id="LS483469">
    <property type="protein sequence ID" value="SQI39712.1"/>
    <property type="molecule type" value="Genomic_DNA"/>
</dbReference>
<name>A0A2X4UYJ3_SERPL</name>
<dbReference type="PANTHER" id="PTHR43283:SF3">
    <property type="entry name" value="BETA-LACTAMASE FAMILY PROTEIN (AFU_ORTHOLOGUE AFUA_5G07500)"/>
    <property type="match status" value="1"/>
</dbReference>
<dbReference type="AlphaFoldDB" id="A0A2X4UYJ3"/>
<dbReference type="Gene3D" id="3.40.710.10">
    <property type="entry name" value="DD-peptidase/beta-lactamase superfamily"/>
    <property type="match status" value="1"/>
</dbReference>
<dbReference type="PANTHER" id="PTHR43283">
    <property type="entry name" value="BETA-LACTAMASE-RELATED"/>
    <property type="match status" value="1"/>
</dbReference>
<keyword evidence="2" id="KW-0378">Hydrolase</keyword>
<protein>
    <submittedName>
        <fullName evidence="2">Esterase estB</fullName>
        <ecNumber evidence="2">3.1.1.-</ecNumber>
    </submittedName>
</protein>
<dbReference type="Proteomes" id="UP000248897">
    <property type="component" value="Chromosome 1"/>
</dbReference>
<reference evidence="2 3" key="1">
    <citation type="submission" date="2018-06" db="EMBL/GenBank/DDBJ databases">
        <authorList>
            <consortium name="Pathogen Informatics"/>
            <person name="Doyle S."/>
        </authorList>
    </citation>
    <scope>NUCLEOTIDE SEQUENCE [LARGE SCALE GENOMIC DNA]</scope>
    <source>
        <strain evidence="2 3">NCTC12961</strain>
    </source>
</reference>
<proteinExistence type="predicted"/>
<dbReference type="GO" id="GO:0016787">
    <property type="term" value="F:hydrolase activity"/>
    <property type="evidence" value="ECO:0007669"/>
    <property type="project" value="UniProtKB-KW"/>
</dbReference>
<dbReference type="InterPro" id="IPR050789">
    <property type="entry name" value="Diverse_Enzym_Activities"/>
</dbReference>
<feature type="domain" description="Beta-lactamase-related" evidence="1">
    <location>
        <begin position="12"/>
        <end position="354"/>
    </location>
</feature>
<organism evidence="2 3">
    <name type="scientific">Serratia plymuthica</name>
    <dbReference type="NCBI Taxonomy" id="82996"/>
    <lineage>
        <taxon>Bacteria</taxon>
        <taxon>Pseudomonadati</taxon>
        <taxon>Pseudomonadota</taxon>
        <taxon>Gammaproteobacteria</taxon>
        <taxon>Enterobacterales</taxon>
        <taxon>Yersiniaceae</taxon>
        <taxon>Serratia</taxon>
    </lineage>
</organism>
<gene>
    <name evidence="2" type="primary">estB_3</name>
    <name evidence="2" type="ORF">NCTC12961_02911</name>
</gene>
<dbReference type="STRING" id="82996.ADP72_24435"/>
<dbReference type="InterPro" id="IPR001466">
    <property type="entry name" value="Beta-lactam-related"/>
</dbReference>
<dbReference type="EC" id="3.1.1.-" evidence="2"/>
<dbReference type="InterPro" id="IPR012338">
    <property type="entry name" value="Beta-lactam/transpept-like"/>
</dbReference>
<accession>A0A2X4UYJ3</accession>
<evidence type="ECO:0000259" key="1">
    <source>
        <dbReference type="Pfam" id="PF00144"/>
    </source>
</evidence>
<dbReference type="Pfam" id="PF00144">
    <property type="entry name" value="Beta-lactamase"/>
    <property type="match status" value="1"/>
</dbReference>
<sequence length="543" mass="58549">MSEYKLAAQAIDKAIDLALEEKRLVGAVVLVAQGGEGVYRRAAGMADREAGKPMAANALFRLASVSKPIVSTAALVLMAQGRLGLEDPVTRWLPAFRPRTADGREPPMTVRHLMTHTAGLSYRFFQPEQGFYAQAGVSDGMDDDRLSLQENLRRIASAPLLAAPGAEWRYSIATDVLGAVIEQASGLPLAEAVAQLVTGPLAMHDTGFTATDAQRLTVAYANHHPEPRPLQQPDRLPFIEDTAGFNLSPARALDAHAYASGGAGMVGSAEDFLRLLETLRQGGAPLLPTEWVTAMTSNQIGCLPMPFWPGRGFGLGITVLKDPQAAQTPESIGTWRMGGTYGHSWFVDPRANSAWWPSPIRRSRGWRGRLSASCARRYMTGWENHNEDPAADFFHRAGAVRRLLHRVWRGGHFAADHCALRGFNRAGRVAGRPVCRDYRLAGAVAGAAGFALQPQANAVDFAGRVLVGQRAVGLYRQFQHPDDPAYPAGAVSPDLFFAGDGGRGVVVSQIAGDPGDRLCVYRHQYGHGAGDPADPLDRRSVQL</sequence>